<dbReference type="GO" id="GO:0015074">
    <property type="term" value="P:DNA integration"/>
    <property type="evidence" value="ECO:0007669"/>
    <property type="project" value="UniProtKB-KW"/>
</dbReference>
<evidence type="ECO:0000313" key="5">
    <source>
        <dbReference type="Proteomes" id="UP000479692"/>
    </source>
</evidence>
<organism evidence="4 5">
    <name type="scientific">Noviluteimonas gilva</name>
    <dbReference type="NCBI Taxonomy" id="2682097"/>
    <lineage>
        <taxon>Bacteria</taxon>
        <taxon>Pseudomonadati</taxon>
        <taxon>Pseudomonadota</taxon>
        <taxon>Gammaproteobacteria</taxon>
        <taxon>Lysobacterales</taxon>
        <taxon>Lysobacteraceae</taxon>
        <taxon>Noviluteimonas</taxon>
    </lineage>
</organism>
<protein>
    <submittedName>
        <fullName evidence="4">Tyrosine-type recombinase/integrase</fullName>
    </submittedName>
</protein>
<evidence type="ECO:0000256" key="1">
    <source>
        <dbReference type="ARBA" id="ARBA00022908"/>
    </source>
</evidence>
<dbReference type="EMBL" id="WOXT01000001">
    <property type="protein sequence ID" value="MUV13604.1"/>
    <property type="molecule type" value="Genomic_DNA"/>
</dbReference>
<dbReference type="InterPro" id="IPR002104">
    <property type="entry name" value="Integrase_catalytic"/>
</dbReference>
<dbReference type="GO" id="GO:0003677">
    <property type="term" value="F:DNA binding"/>
    <property type="evidence" value="ECO:0007669"/>
    <property type="project" value="InterPro"/>
</dbReference>
<dbReference type="InterPro" id="IPR011010">
    <property type="entry name" value="DNA_brk_join_enz"/>
</dbReference>
<keyword evidence="2" id="KW-0233">DNA recombination</keyword>
<dbReference type="Pfam" id="PF00589">
    <property type="entry name" value="Phage_integrase"/>
    <property type="match status" value="1"/>
</dbReference>
<evidence type="ECO:0000313" key="4">
    <source>
        <dbReference type="EMBL" id="MUV13604.1"/>
    </source>
</evidence>
<keyword evidence="1" id="KW-0229">DNA integration</keyword>
<keyword evidence="5" id="KW-1185">Reference proteome</keyword>
<dbReference type="PANTHER" id="PTHR30349">
    <property type="entry name" value="PHAGE INTEGRASE-RELATED"/>
    <property type="match status" value="1"/>
</dbReference>
<name>A0A7C9LKM0_9GAMM</name>
<dbReference type="Proteomes" id="UP000479692">
    <property type="component" value="Unassembled WGS sequence"/>
</dbReference>
<gene>
    <name evidence="4" type="ORF">GN331_05210</name>
</gene>
<comment type="caution">
    <text evidence="4">The sequence shown here is derived from an EMBL/GenBank/DDBJ whole genome shotgun (WGS) entry which is preliminary data.</text>
</comment>
<dbReference type="Gene3D" id="1.10.443.10">
    <property type="entry name" value="Intergrase catalytic core"/>
    <property type="match status" value="1"/>
</dbReference>
<sequence>MEHAAMRVRPIHHGRYRKPDGLRVQRLRRHIHRLVMPESPAKSLFRPSVPGVMYRHCTKAGALYQMAVIERRGKKWRALVRLKGHPTASETFNGRKAAEDWAKATEDALRAGRALPGRGASLDDLIDKYLKEVGRFKPVSATKRGNLKRWTESLGERDVSTLTATDILDHVAKREAGPATMGMEVGFLAEVLAAGRSLWGMTIPDVIAAANPTLRRTGAIGKPQERDRRPTAEELKLLLDFYRFNLAKLPMQDLVPFAIESAMRLGEVVRIRWDDYRPGNKPMVLIRDRKDPKKKAGNDQLVPLLGECGAIIERQPRTGPLIFPYKVDSVGSSFRRACERLQIEDLHFHDLRHEGTSRLFEQGYQIQEVALVTGHRDWKSLKRYTNLCPTSLHR</sequence>
<evidence type="ECO:0000256" key="2">
    <source>
        <dbReference type="ARBA" id="ARBA00023172"/>
    </source>
</evidence>
<dbReference type="PANTHER" id="PTHR30349:SF94">
    <property type="entry name" value="INTEGRASE_RECOMBINASE HI_1414-RELATED"/>
    <property type="match status" value="1"/>
</dbReference>
<dbReference type="GO" id="GO:0006310">
    <property type="term" value="P:DNA recombination"/>
    <property type="evidence" value="ECO:0007669"/>
    <property type="project" value="UniProtKB-KW"/>
</dbReference>
<dbReference type="AlphaFoldDB" id="A0A7C9LKM0"/>
<feature type="domain" description="Tyr recombinase" evidence="3">
    <location>
        <begin position="225"/>
        <end position="394"/>
    </location>
</feature>
<dbReference type="CDD" id="cd00796">
    <property type="entry name" value="INT_Rci_Hp1_C"/>
    <property type="match status" value="1"/>
</dbReference>
<evidence type="ECO:0000259" key="3">
    <source>
        <dbReference type="PROSITE" id="PS51898"/>
    </source>
</evidence>
<reference evidence="4 5" key="1">
    <citation type="submission" date="2019-12" db="EMBL/GenBank/DDBJ databases">
        <authorList>
            <person name="Xu J."/>
        </authorList>
    </citation>
    <scope>NUCLEOTIDE SEQUENCE [LARGE SCALE GENOMIC DNA]</scope>
    <source>
        <strain evidence="4 5">HX-5-24</strain>
    </source>
</reference>
<dbReference type="InterPro" id="IPR050090">
    <property type="entry name" value="Tyrosine_recombinase_XerCD"/>
</dbReference>
<proteinExistence type="predicted"/>
<dbReference type="InterPro" id="IPR013762">
    <property type="entry name" value="Integrase-like_cat_sf"/>
</dbReference>
<dbReference type="PROSITE" id="PS51898">
    <property type="entry name" value="TYR_RECOMBINASE"/>
    <property type="match status" value="1"/>
</dbReference>
<accession>A0A7C9LKM0</accession>
<dbReference type="SUPFAM" id="SSF56349">
    <property type="entry name" value="DNA breaking-rejoining enzymes"/>
    <property type="match status" value="1"/>
</dbReference>